<protein>
    <submittedName>
        <fullName evidence="1">DNA-binding protein</fullName>
    </submittedName>
</protein>
<comment type="caution">
    <text evidence="1">The sequence shown here is derived from an EMBL/GenBank/DDBJ whole genome shotgun (WGS) entry which is preliminary data.</text>
</comment>
<dbReference type="AlphaFoldDB" id="A0A368N2D0"/>
<dbReference type="Pfam" id="PF09526">
    <property type="entry name" value="DUF2387"/>
    <property type="match status" value="1"/>
</dbReference>
<dbReference type="Proteomes" id="UP000252558">
    <property type="component" value="Unassembled WGS sequence"/>
</dbReference>
<dbReference type="OrthoDB" id="5881059at2"/>
<proteinExistence type="predicted"/>
<keyword evidence="1" id="KW-0238">DNA-binding</keyword>
<organism evidence="1 2">
    <name type="scientific">Corallincola holothuriorum</name>
    <dbReference type="NCBI Taxonomy" id="2282215"/>
    <lineage>
        <taxon>Bacteria</taxon>
        <taxon>Pseudomonadati</taxon>
        <taxon>Pseudomonadota</taxon>
        <taxon>Gammaproteobacteria</taxon>
        <taxon>Alteromonadales</taxon>
        <taxon>Psychromonadaceae</taxon>
        <taxon>Corallincola</taxon>
    </lineage>
</organism>
<reference evidence="1 2" key="1">
    <citation type="submission" date="2018-07" db="EMBL/GenBank/DDBJ databases">
        <title>Corallincola holothuriorum sp. nov., a new facultative anaerobe isolated from sea cucumber Apostichopus japonicus.</title>
        <authorList>
            <person name="Xia H."/>
        </authorList>
    </citation>
    <scope>NUCLEOTIDE SEQUENCE [LARGE SCALE GENOMIC DNA]</scope>
    <source>
        <strain evidence="1 2">C4</strain>
    </source>
</reference>
<dbReference type="GO" id="GO:0003677">
    <property type="term" value="F:DNA binding"/>
    <property type="evidence" value="ECO:0007669"/>
    <property type="project" value="UniProtKB-KW"/>
</dbReference>
<name>A0A368N2D0_9GAMM</name>
<evidence type="ECO:0000313" key="1">
    <source>
        <dbReference type="EMBL" id="RCU43784.1"/>
    </source>
</evidence>
<keyword evidence="2" id="KW-1185">Reference proteome</keyword>
<evidence type="ECO:0000313" key="2">
    <source>
        <dbReference type="Proteomes" id="UP000252558"/>
    </source>
</evidence>
<dbReference type="RefSeq" id="WP_114339854.1">
    <property type="nucleotide sequence ID" value="NZ_QPID01000014.1"/>
</dbReference>
<sequence length="67" mass="7476">MARQRKRFIAGATCPECQQQDTIMVYFEDDVEQIACVACDYHALRPEQGESGGPVADDQLIGIFKPD</sequence>
<dbReference type="EMBL" id="QPID01000014">
    <property type="protein sequence ID" value="RCU43784.1"/>
    <property type="molecule type" value="Genomic_DNA"/>
</dbReference>
<dbReference type="InterPro" id="IPR012658">
    <property type="entry name" value="YheV"/>
</dbReference>
<gene>
    <name evidence="1" type="ORF">DU002_18050</name>
</gene>
<dbReference type="NCBIfam" id="TIGR02443">
    <property type="entry name" value="YheV family putative zinc ribbon protein"/>
    <property type="match status" value="1"/>
</dbReference>
<accession>A0A368N2D0</accession>